<dbReference type="EnsemblFungi" id="PTTG_29993-t43_1">
    <property type="protein sequence ID" value="PTTG_29993-t43_1-p1"/>
    <property type="gene ID" value="PTTG_29993"/>
</dbReference>
<evidence type="ECO:0000313" key="2">
    <source>
        <dbReference type="EnsemblFungi" id="PTTG_29993-t43_1-p1"/>
    </source>
</evidence>
<reference evidence="1" key="2">
    <citation type="submission" date="2016-05" db="EMBL/GenBank/DDBJ databases">
        <title>Comparative analysis highlights variable genome content of wheat rusts and divergence of the mating loci.</title>
        <authorList>
            <person name="Cuomo C.A."/>
            <person name="Bakkeren G."/>
            <person name="Szabo L."/>
            <person name="Khalil H."/>
            <person name="Joly D."/>
            <person name="Goldberg J."/>
            <person name="Young S."/>
            <person name="Zeng Q."/>
            <person name="Fellers J."/>
        </authorList>
    </citation>
    <scope>NUCLEOTIDE SEQUENCE [LARGE SCALE GENOMIC DNA]</scope>
    <source>
        <strain evidence="1">1-1 BBBD Race 1</strain>
    </source>
</reference>
<accession>A0A180G1E7</accession>
<dbReference type="STRING" id="630390.A0A180G1E7"/>
<dbReference type="AlphaFoldDB" id="A0A180G1E7"/>
<protein>
    <recommendedName>
        <fullName evidence="4">DUF4218 domain-containing protein</fullName>
    </recommendedName>
</protein>
<dbReference type="VEuPathDB" id="FungiDB:PTTG_29993"/>
<dbReference type="PANTHER" id="PTHR31912">
    <property type="entry name" value="IP13529P"/>
    <property type="match status" value="1"/>
</dbReference>
<gene>
    <name evidence="1" type="ORF">PTTG_29993</name>
</gene>
<organism evidence="1">
    <name type="scientific">Puccinia triticina (isolate 1-1 / race 1 (BBBD))</name>
    <name type="common">Brown leaf rust fungus</name>
    <dbReference type="NCBI Taxonomy" id="630390"/>
    <lineage>
        <taxon>Eukaryota</taxon>
        <taxon>Fungi</taxon>
        <taxon>Dikarya</taxon>
        <taxon>Basidiomycota</taxon>
        <taxon>Pucciniomycotina</taxon>
        <taxon>Pucciniomycetes</taxon>
        <taxon>Pucciniales</taxon>
        <taxon>Pucciniaceae</taxon>
        <taxon>Puccinia</taxon>
    </lineage>
</organism>
<evidence type="ECO:0000313" key="1">
    <source>
        <dbReference type="EMBL" id="OAV86269.1"/>
    </source>
</evidence>
<keyword evidence="3" id="KW-1185">Reference proteome</keyword>
<dbReference type="Proteomes" id="UP000005240">
    <property type="component" value="Unassembled WGS sequence"/>
</dbReference>
<feature type="non-terminal residue" evidence="1">
    <location>
        <position position="502"/>
    </location>
</feature>
<name>A0A180G1E7_PUCT1</name>
<reference evidence="1" key="1">
    <citation type="submission" date="2009-11" db="EMBL/GenBank/DDBJ databases">
        <authorList>
            <consortium name="The Broad Institute Genome Sequencing Platform"/>
            <person name="Ward D."/>
            <person name="Feldgarden M."/>
            <person name="Earl A."/>
            <person name="Young S.K."/>
            <person name="Zeng Q."/>
            <person name="Koehrsen M."/>
            <person name="Alvarado L."/>
            <person name="Berlin A."/>
            <person name="Bochicchio J."/>
            <person name="Borenstein D."/>
            <person name="Chapman S.B."/>
            <person name="Chen Z."/>
            <person name="Engels R."/>
            <person name="Freedman E."/>
            <person name="Gellesch M."/>
            <person name="Goldberg J."/>
            <person name="Griggs A."/>
            <person name="Gujja S."/>
            <person name="Heilman E."/>
            <person name="Heiman D."/>
            <person name="Hepburn T."/>
            <person name="Howarth C."/>
            <person name="Jen D."/>
            <person name="Larson L."/>
            <person name="Lewis B."/>
            <person name="Mehta T."/>
            <person name="Park D."/>
            <person name="Pearson M."/>
            <person name="Roberts A."/>
            <person name="Saif S."/>
            <person name="Shea T."/>
            <person name="Shenoy N."/>
            <person name="Sisk P."/>
            <person name="Stolte C."/>
            <person name="Sykes S."/>
            <person name="Thomson T."/>
            <person name="Walk T."/>
            <person name="White J."/>
            <person name="Yandava C."/>
            <person name="Izard J."/>
            <person name="Baranova O.V."/>
            <person name="Blanton J.M."/>
            <person name="Tanner A.C."/>
            <person name="Dewhirst F.E."/>
            <person name="Haas B."/>
            <person name="Nusbaum C."/>
            <person name="Birren B."/>
        </authorList>
    </citation>
    <scope>NUCLEOTIDE SEQUENCE [LARGE SCALE GENOMIC DNA]</scope>
    <source>
        <strain evidence="1">1-1 BBBD Race 1</strain>
    </source>
</reference>
<dbReference type="OrthoDB" id="2506799at2759"/>
<dbReference type="EMBL" id="ADAS02001367">
    <property type="protein sequence ID" value="OAV86269.1"/>
    <property type="molecule type" value="Genomic_DNA"/>
</dbReference>
<reference evidence="2 3" key="3">
    <citation type="journal article" date="2017" name="G3 (Bethesda)">
        <title>Comparative analysis highlights variable genome content of wheat rusts and divergence of the mating loci.</title>
        <authorList>
            <person name="Cuomo C.A."/>
            <person name="Bakkeren G."/>
            <person name="Khalil H.B."/>
            <person name="Panwar V."/>
            <person name="Joly D."/>
            <person name="Linning R."/>
            <person name="Sakthikumar S."/>
            <person name="Song X."/>
            <person name="Adiconis X."/>
            <person name="Fan L."/>
            <person name="Goldberg J.M."/>
            <person name="Levin J.Z."/>
            <person name="Young S."/>
            <person name="Zeng Q."/>
            <person name="Anikster Y."/>
            <person name="Bruce M."/>
            <person name="Wang M."/>
            <person name="Yin C."/>
            <person name="McCallum B."/>
            <person name="Szabo L.J."/>
            <person name="Hulbert S."/>
            <person name="Chen X."/>
            <person name="Fellers J.P."/>
        </authorList>
    </citation>
    <scope>NUCLEOTIDE SEQUENCE</scope>
    <source>
        <strain evidence="3">Isolate 1-1 / race 1 (BBBD)</strain>
        <strain evidence="2">isolate 1-1 / race 1 (BBBD)</strain>
    </source>
</reference>
<reference evidence="2" key="4">
    <citation type="submission" date="2025-05" db="UniProtKB">
        <authorList>
            <consortium name="EnsemblFungi"/>
        </authorList>
    </citation>
    <scope>IDENTIFICATION</scope>
    <source>
        <strain evidence="2">isolate 1-1 / race 1 (BBBD)</strain>
    </source>
</reference>
<sequence>MHTEITNTPLPGASLNPCRICHLGVEKRSDKSGEDYIYQFLGMDSLGNRDVVDFRDWNETIERSYKLWETAVNHSKDDYINESKALGVQDVINKAFVDMLKDRKKVGEVGKIMALDEHQKHKLFNPFLCLLGFDGCQDTPVEILHVILLGIIKYITIDFLSNTIKPRHVNNLLGAWQSFITHSLDLPEINAAYLYKHHKSMVGKDFKIILQCAPFVFFQFMDEQQRELWRSLCRMAPYVFQTHISDMDVYLKELEILVDHLLLQLMKCNARWVNKPKFHMLIHLVHSIARFGPASLFATEKFESFNSILRNASIHSNRQHPGRDLAISFSNFQCLRAILSGAYLWNHVKKFYFVASANLKRIFQLEDIQQSMGYVHSSIHGSGSQFPEVLKARLHNSDKLEIPQGVRNKYPNQHITQVFCMKLDDKRSVQKDYFLFVDNPRTKSGNICQIHSMWKVTSKSALGPKKPIYCMQVNLFDQSNVSDYYQMRILNRTNKYNICLPE</sequence>
<dbReference type="PANTHER" id="PTHR31912:SF34">
    <property type="entry name" value="NOTOCHORD-RELATED PROTEIN"/>
    <property type="match status" value="1"/>
</dbReference>
<proteinExistence type="predicted"/>
<evidence type="ECO:0008006" key="4">
    <source>
        <dbReference type="Google" id="ProtNLM"/>
    </source>
</evidence>
<evidence type="ECO:0000313" key="3">
    <source>
        <dbReference type="Proteomes" id="UP000005240"/>
    </source>
</evidence>